<comment type="caution">
    <text evidence="2">The sequence shown here is derived from an EMBL/GenBank/DDBJ whole genome shotgun (WGS) entry which is preliminary data.</text>
</comment>
<reference evidence="2" key="2">
    <citation type="submission" date="2023-06" db="EMBL/GenBank/DDBJ databases">
        <authorList>
            <consortium name="Lawrence Berkeley National Laboratory"/>
            <person name="Mondo S.J."/>
            <person name="Hensen N."/>
            <person name="Bonometti L."/>
            <person name="Westerberg I."/>
            <person name="Brannstrom I.O."/>
            <person name="Guillou S."/>
            <person name="Cros-Aarteil S."/>
            <person name="Calhoun S."/>
            <person name="Haridas S."/>
            <person name="Kuo A."/>
            <person name="Pangilinan J."/>
            <person name="Riley R."/>
            <person name="Labutti K."/>
            <person name="Andreopoulos B."/>
            <person name="Lipzen A."/>
            <person name="Chen C."/>
            <person name="Yanf M."/>
            <person name="Daum C."/>
            <person name="Ng V."/>
            <person name="Clum A."/>
            <person name="Steindorff A."/>
            <person name="Ohm R."/>
            <person name="Martin F."/>
            <person name="Silar P."/>
            <person name="Natvig D."/>
            <person name="Lalanne C."/>
            <person name="Gautier V."/>
            <person name="Ament-Velasquez S.L."/>
            <person name="Kruys A."/>
            <person name="Hutchinson M.I."/>
            <person name="Powell A.J."/>
            <person name="Barry K."/>
            <person name="Miller A.N."/>
            <person name="Grigoriev I.V."/>
            <person name="Debuchy R."/>
            <person name="Gladieux P."/>
            <person name="Thoren M.H."/>
            <person name="Johannesson H."/>
        </authorList>
    </citation>
    <scope>NUCLEOTIDE SEQUENCE</scope>
    <source>
        <strain evidence="2">CBS 626.80</strain>
    </source>
</reference>
<name>A0AAN6SEY2_9PEZI</name>
<feature type="compositionally biased region" description="Basic and acidic residues" evidence="1">
    <location>
        <begin position="102"/>
        <end position="117"/>
    </location>
</feature>
<reference evidence="2" key="1">
    <citation type="journal article" date="2023" name="Mol. Phylogenet. Evol.">
        <title>Genome-scale phylogeny and comparative genomics of the fungal order Sordariales.</title>
        <authorList>
            <person name="Hensen N."/>
            <person name="Bonometti L."/>
            <person name="Westerberg I."/>
            <person name="Brannstrom I.O."/>
            <person name="Guillou S."/>
            <person name="Cros-Aarteil S."/>
            <person name="Calhoun S."/>
            <person name="Haridas S."/>
            <person name="Kuo A."/>
            <person name="Mondo S."/>
            <person name="Pangilinan J."/>
            <person name="Riley R."/>
            <person name="LaButti K."/>
            <person name="Andreopoulos B."/>
            <person name="Lipzen A."/>
            <person name="Chen C."/>
            <person name="Yan M."/>
            <person name="Daum C."/>
            <person name="Ng V."/>
            <person name="Clum A."/>
            <person name="Steindorff A."/>
            <person name="Ohm R.A."/>
            <person name="Martin F."/>
            <person name="Silar P."/>
            <person name="Natvig D.O."/>
            <person name="Lalanne C."/>
            <person name="Gautier V."/>
            <person name="Ament-Velasquez S.L."/>
            <person name="Kruys A."/>
            <person name="Hutchinson M.I."/>
            <person name="Powell A.J."/>
            <person name="Barry K."/>
            <person name="Miller A.N."/>
            <person name="Grigoriev I.V."/>
            <person name="Debuchy R."/>
            <person name="Gladieux P."/>
            <person name="Hiltunen Thoren M."/>
            <person name="Johannesson H."/>
        </authorList>
    </citation>
    <scope>NUCLEOTIDE SEQUENCE</scope>
    <source>
        <strain evidence="2">CBS 626.80</strain>
    </source>
</reference>
<dbReference type="Proteomes" id="UP001303222">
    <property type="component" value="Unassembled WGS sequence"/>
</dbReference>
<feature type="region of interest" description="Disordered" evidence="1">
    <location>
        <begin position="99"/>
        <end position="119"/>
    </location>
</feature>
<sequence length="308" mass="34039">MGCTPVPKFCRVGRVAGKRRPGQPRTGEKECPSEPPSAFPSPFPTKFDVFHRCNIPDPLRSHPPFAGSSVLEEPRNCTQDLDIAEPEQATYEAYSAAFHTGSNHDEQTKTKDRKDNSSDSQSIWLSCSSSLSSSHLPSSSSSSSVTLSSPSTLHPHYLSPTGLSILNLIRTHLCLPLDLPPSRLIVHLIRRWERGRVAVAQKNAEVAAQANALDWSGMENEEAVEFLDLDERNVLNTWAEAQKDMGNRRTCPLLRAWGYTESAVGSRAAEAGGMQTVKGTREQKGQRRNKVKPLEMRHQPAYVINSLI</sequence>
<keyword evidence="3" id="KW-1185">Reference proteome</keyword>
<feature type="region of interest" description="Disordered" evidence="1">
    <location>
        <begin position="14"/>
        <end position="43"/>
    </location>
</feature>
<dbReference type="AlphaFoldDB" id="A0AAN6SEY2"/>
<feature type="compositionally biased region" description="Pro residues" evidence="1">
    <location>
        <begin position="33"/>
        <end position="43"/>
    </location>
</feature>
<evidence type="ECO:0000313" key="2">
    <source>
        <dbReference type="EMBL" id="KAK3950673.1"/>
    </source>
</evidence>
<accession>A0AAN6SEY2</accession>
<evidence type="ECO:0000313" key="3">
    <source>
        <dbReference type="Proteomes" id="UP001303222"/>
    </source>
</evidence>
<organism evidence="2 3">
    <name type="scientific">Pseudoneurospora amorphoporcata</name>
    <dbReference type="NCBI Taxonomy" id="241081"/>
    <lineage>
        <taxon>Eukaryota</taxon>
        <taxon>Fungi</taxon>
        <taxon>Dikarya</taxon>
        <taxon>Ascomycota</taxon>
        <taxon>Pezizomycotina</taxon>
        <taxon>Sordariomycetes</taxon>
        <taxon>Sordariomycetidae</taxon>
        <taxon>Sordariales</taxon>
        <taxon>Sordariaceae</taxon>
        <taxon>Pseudoneurospora</taxon>
    </lineage>
</organism>
<evidence type="ECO:0000256" key="1">
    <source>
        <dbReference type="SAM" id="MobiDB-lite"/>
    </source>
</evidence>
<gene>
    <name evidence="2" type="ORF">QBC32DRAFT_8674</name>
</gene>
<proteinExistence type="predicted"/>
<protein>
    <submittedName>
        <fullName evidence="2">Uncharacterized protein</fullName>
    </submittedName>
</protein>
<dbReference type="EMBL" id="MU859169">
    <property type="protein sequence ID" value="KAK3950673.1"/>
    <property type="molecule type" value="Genomic_DNA"/>
</dbReference>